<proteinExistence type="predicted"/>
<sequence length="328" mass="36532">MIMVKNVYFSIAKAKIDTPKQKFWIILLGTDHLEILFGTLRTMVGNDTNVDAYQLGSRLTGTIEVSTILAKHPEWDRTPRRLKLPVLAKDGFDIHSNVDHINPASWRGDVRVSSVVLQTCWKLGHLMVKDYNAEFAGKLDKLSARSADLFSLCQKDPIRAKRDTDDIDDTLEHAALVPSVSPAVASEVEDAMALDEPRGKNPPFFEIGGRRISKAKYLGRAFEAFKKPGSRDHLKRVANDQRYTALLEGPSIPDVDVASDDAIIIHIPVIILVRCDKHYFVCVGEVQDIIFNGKHVQALSVDFASEESVVIAFQIIFSSPQQQATTLP</sequence>
<dbReference type="Proteomes" id="UP001556367">
    <property type="component" value="Unassembled WGS sequence"/>
</dbReference>
<evidence type="ECO:0000313" key="1">
    <source>
        <dbReference type="EMBL" id="KAL0948706.1"/>
    </source>
</evidence>
<reference evidence="2" key="1">
    <citation type="submission" date="2024-06" db="EMBL/GenBank/DDBJ databases">
        <title>Multi-omics analyses provide insights into the biosynthesis of the anticancer antibiotic pleurotin in Hohenbuehelia grisea.</title>
        <authorList>
            <person name="Weaver J.A."/>
            <person name="Alberti F."/>
        </authorList>
    </citation>
    <scope>NUCLEOTIDE SEQUENCE [LARGE SCALE GENOMIC DNA]</scope>
    <source>
        <strain evidence="2">T-177</strain>
    </source>
</reference>
<gene>
    <name evidence="1" type="ORF">HGRIS_008840</name>
</gene>
<organism evidence="1 2">
    <name type="scientific">Hohenbuehelia grisea</name>
    <dbReference type="NCBI Taxonomy" id="104357"/>
    <lineage>
        <taxon>Eukaryota</taxon>
        <taxon>Fungi</taxon>
        <taxon>Dikarya</taxon>
        <taxon>Basidiomycota</taxon>
        <taxon>Agaricomycotina</taxon>
        <taxon>Agaricomycetes</taxon>
        <taxon>Agaricomycetidae</taxon>
        <taxon>Agaricales</taxon>
        <taxon>Pleurotineae</taxon>
        <taxon>Pleurotaceae</taxon>
        <taxon>Hohenbuehelia</taxon>
    </lineage>
</organism>
<accession>A0ABR3IZA5</accession>
<protein>
    <submittedName>
        <fullName evidence="1">Uncharacterized protein</fullName>
    </submittedName>
</protein>
<name>A0ABR3IZA5_9AGAR</name>
<evidence type="ECO:0000313" key="2">
    <source>
        <dbReference type="Proteomes" id="UP001556367"/>
    </source>
</evidence>
<keyword evidence="2" id="KW-1185">Reference proteome</keyword>
<comment type="caution">
    <text evidence="1">The sequence shown here is derived from an EMBL/GenBank/DDBJ whole genome shotgun (WGS) entry which is preliminary data.</text>
</comment>
<dbReference type="EMBL" id="JASNQZ010000012">
    <property type="protein sequence ID" value="KAL0948706.1"/>
    <property type="molecule type" value="Genomic_DNA"/>
</dbReference>